<dbReference type="Gene3D" id="3.30.160.60">
    <property type="entry name" value="Classic Zinc Finger"/>
    <property type="match status" value="1"/>
</dbReference>
<dbReference type="SUPFAM" id="SSF57667">
    <property type="entry name" value="beta-beta-alpha zinc fingers"/>
    <property type="match status" value="1"/>
</dbReference>
<dbReference type="InterPro" id="IPR036236">
    <property type="entry name" value="Znf_C2H2_sf"/>
</dbReference>
<feature type="domain" description="C2H2-type" evidence="3">
    <location>
        <begin position="605"/>
        <end position="632"/>
    </location>
</feature>
<dbReference type="EMBL" id="CAJNJQ010002216">
    <property type="protein sequence ID" value="CAE7169209.1"/>
    <property type="molecule type" value="Genomic_DNA"/>
</dbReference>
<reference evidence="4" key="1">
    <citation type="submission" date="2021-01" db="EMBL/GenBank/DDBJ databases">
        <authorList>
            <person name="Kaushik A."/>
        </authorList>
    </citation>
    <scope>NUCLEOTIDE SEQUENCE</scope>
    <source>
        <strain evidence="4">AG5</strain>
    </source>
</reference>
<accession>A0A8H3HQD3</accession>
<evidence type="ECO:0000256" key="2">
    <source>
        <dbReference type="SAM" id="MobiDB-lite"/>
    </source>
</evidence>
<evidence type="ECO:0000259" key="3">
    <source>
        <dbReference type="PROSITE" id="PS50157"/>
    </source>
</evidence>
<keyword evidence="1" id="KW-0862">Zinc</keyword>
<feature type="compositionally biased region" description="Low complexity" evidence="2">
    <location>
        <begin position="10"/>
        <end position="37"/>
    </location>
</feature>
<evidence type="ECO:0000313" key="4">
    <source>
        <dbReference type="EMBL" id="CAE7169209.1"/>
    </source>
</evidence>
<dbReference type="AlphaFoldDB" id="A0A8H3HQD3"/>
<name>A0A8H3HQD3_9AGAM</name>
<evidence type="ECO:0000313" key="5">
    <source>
        <dbReference type="Proteomes" id="UP000663827"/>
    </source>
</evidence>
<dbReference type="InterPro" id="IPR013087">
    <property type="entry name" value="Znf_C2H2_type"/>
</dbReference>
<dbReference type="SMART" id="SM00355">
    <property type="entry name" value="ZnF_C2H2"/>
    <property type="match status" value="2"/>
</dbReference>
<keyword evidence="1" id="KW-0479">Metal-binding</keyword>
<feature type="region of interest" description="Disordered" evidence="2">
    <location>
        <begin position="1"/>
        <end position="52"/>
    </location>
</feature>
<evidence type="ECO:0000256" key="1">
    <source>
        <dbReference type="PROSITE-ProRule" id="PRU00042"/>
    </source>
</evidence>
<protein>
    <recommendedName>
        <fullName evidence="3">C2H2-type domain-containing protein</fullName>
    </recommendedName>
</protein>
<dbReference type="PROSITE" id="PS50157">
    <property type="entry name" value="ZINC_FINGER_C2H2_2"/>
    <property type="match status" value="1"/>
</dbReference>
<proteinExistence type="predicted"/>
<keyword evidence="1" id="KW-0863">Zinc-finger</keyword>
<organism evidence="4 5">
    <name type="scientific">Rhizoctonia solani</name>
    <dbReference type="NCBI Taxonomy" id="456999"/>
    <lineage>
        <taxon>Eukaryota</taxon>
        <taxon>Fungi</taxon>
        <taxon>Dikarya</taxon>
        <taxon>Basidiomycota</taxon>
        <taxon>Agaricomycotina</taxon>
        <taxon>Agaricomycetes</taxon>
        <taxon>Cantharellales</taxon>
        <taxon>Ceratobasidiaceae</taxon>
        <taxon>Rhizoctonia</taxon>
    </lineage>
</organism>
<dbReference type="GO" id="GO:0008270">
    <property type="term" value="F:zinc ion binding"/>
    <property type="evidence" value="ECO:0007669"/>
    <property type="project" value="UniProtKB-KW"/>
</dbReference>
<dbReference type="Proteomes" id="UP000663827">
    <property type="component" value="Unassembled WGS sequence"/>
</dbReference>
<sequence>MPPGRRSRAKSTATAKSTGTTIAAGATSESIAATTSERIATDPVDNTPLNHDMPDVRNLPKKKEHWGTNLPPGFPDLSDTNWYFHKDYYPSENSTRAIRTLFILFLQWFECLAQPGTGFLYAENELDGTQSANTRALSLAHGIQQILNVIGLAQLDLQARLQGVVYLRRFASVCVGMRESSITQALHGLANILCLPRWDLDLRLYSTGNQEYIGPIDYFRIDGFLVKGSYECLVRIPDLDELRALSIPTHLPLCILFEHYEELYTAVQEGLVTAIQEIYGEHIMLTPGGKGSIRFQRLLLLLHERCPNMRFLSFGDNGPYDQFVFANFVPVPIESLHIPLDILSEKGRRLKEWKQQENLEILRLEAACWLNEDMEEDVADMQRLGEIISLACHRGRFVSDLFPLIKERLAIPRPVTDNSLPIGSPSVSNTTEFVAPSNYLEFNPGLAQLRLQETSDPGDSCFMIEFDGIEVQVKIFSSSEKLVFVGLKGKSGSTWELGFSEFRTMIHKLCAIKHCGNRGAADDGQVIIWDQFERLKCVVEITSQVLMNNPDIMMVTEPRAAAVREYHKLLVIAMAPLLVQLSELDQLAEAILYMETIWKIISDPLLCLVCGDVSVDKTQADRHVATHTNERPHACNEPHCRSMPFKSQSELNTHRLTVHSISVPSSKGHAN</sequence>
<gene>
    <name evidence="4" type="ORF">RDB_LOCUS104225</name>
</gene>
<comment type="caution">
    <text evidence="4">The sequence shown here is derived from an EMBL/GenBank/DDBJ whole genome shotgun (WGS) entry which is preliminary data.</text>
</comment>